<proteinExistence type="predicted"/>
<sequence length="123" mass="13932">MLTELRQRDVEWKICVRYLGVHIDRSLCMIPQVDHVIQQSRATRAKLRPILTSRLPTRTKIAIYNLLYLLPPDLCCTGLVRLMLGAEVSDIESPTKLGTADDRGGWLVYQELHNYQGPAGAIC</sequence>
<dbReference type="Proteomes" id="UP000299102">
    <property type="component" value="Unassembled WGS sequence"/>
</dbReference>
<evidence type="ECO:0000313" key="2">
    <source>
        <dbReference type="Proteomes" id="UP000299102"/>
    </source>
</evidence>
<dbReference type="EMBL" id="BGZK01000634">
    <property type="protein sequence ID" value="GBP53849.1"/>
    <property type="molecule type" value="Genomic_DNA"/>
</dbReference>
<gene>
    <name evidence="1" type="ORF">EVAR_42569_1</name>
</gene>
<name>A0A4C1WUF7_EUMVA</name>
<organism evidence="1 2">
    <name type="scientific">Eumeta variegata</name>
    <name type="common">Bagworm moth</name>
    <name type="synonym">Eumeta japonica</name>
    <dbReference type="NCBI Taxonomy" id="151549"/>
    <lineage>
        <taxon>Eukaryota</taxon>
        <taxon>Metazoa</taxon>
        <taxon>Ecdysozoa</taxon>
        <taxon>Arthropoda</taxon>
        <taxon>Hexapoda</taxon>
        <taxon>Insecta</taxon>
        <taxon>Pterygota</taxon>
        <taxon>Neoptera</taxon>
        <taxon>Endopterygota</taxon>
        <taxon>Lepidoptera</taxon>
        <taxon>Glossata</taxon>
        <taxon>Ditrysia</taxon>
        <taxon>Tineoidea</taxon>
        <taxon>Psychidae</taxon>
        <taxon>Oiketicinae</taxon>
        <taxon>Eumeta</taxon>
    </lineage>
</organism>
<accession>A0A4C1WUF7</accession>
<dbReference type="AlphaFoldDB" id="A0A4C1WUF7"/>
<evidence type="ECO:0000313" key="1">
    <source>
        <dbReference type="EMBL" id="GBP53849.1"/>
    </source>
</evidence>
<comment type="caution">
    <text evidence="1">The sequence shown here is derived from an EMBL/GenBank/DDBJ whole genome shotgun (WGS) entry which is preliminary data.</text>
</comment>
<dbReference type="OrthoDB" id="412981at2759"/>
<reference evidence="1 2" key="1">
    <citation type="journal article" date="2019" name="Commun. Biol.">
        <title>The bagworm genome reveals a unique fibroin gene that provides high tensile strength.</title>
        <authorList>
            <person name="Kono N."/>
            <person name="Nakamura H."/>
            <person name="Ohtoshi R."/>
            <person name="Tomita M."/>
            <person name="Numata K."/>
            <person name="Arakawa K."/>
        </authorList>
    </citation>
    <scope>NUCLEOTIDE SEQUENCE [LARGE SCALE GENOMIC DNA]</scope>
</reference>
<protein>
    <submittedName>
        <fullName evidence="1">Uncharacterized protein</fullName>
    </submittedName>
</protein>
<keyword evidence="2" id="KW-1185">Reference proteome</keyword>